<comment type="caution">
    <text evidence="3">The sequence shown here is derived from an EMBL/GenBank/DDBJ whole genome shotgun (WGS) entry which is preliminary data.</text>
</comment>
<dbReference type="EMBL" id="VIGB01000003">
    <property type="protein sequence ID" value="TQF02024.1"/>
    <property type="molecule type" value="Genomic_DNA"/>
</dbReference>
<dbReference type="Pfam" id="PF03771">
    <property type="entry name" value="SPDY"/>
    <property type="match status" value="2"/>
</dbReference>
<gene>
    <name evidence="3" type="ORF">E6W39_06705</name>
</gene>
<evidence type="ECO:0000259" key="2">
    <source>
        <dbReference type="Pfam" id="PF03771"/>
    </source>
</evidence>
<dbReference type="RefSeq" id="WP_141632740.1">
    <property type="nucleotide sequence ID" value="NZ_VIGB01000003.1"/>
</dbReference>
<sequence length="283" mass="30510">MPNTPERVREYQVAPRYLAGSIYTGDPGLLPLLDAGWALSRDELGNVIVASPDHTLRVGFLPEDERGELWMISAHPHAFAPPEWLVTLDLSAPPEIVGEFTTALATAHSAEPSSVLGGSASAGLDVTDRLRASDWVMDNSEPLLLSFESPDRLVVLRRRVGHLRHEAEAAGDTERWLFEVGPPGHRWYATATSNLPDHLLQALTTAIANPVPVPRHLVRSELERLPTQAAATPIAPSPLEVARIQAATARSIAAPRPPASALAYTTATRPPMPPSFTLAGPTR</sequence>
<protein>
    <submittedName>
        <fullName evidence="3">DUF317 domain-containing protein</fullName>
    </submittedName>
</protein>
<dbReference type="Proteomes" id="UP000319103">
    <property type="component" value="Unassembled WGS sequence"/>
</dbReference>
<evidence type="ECO:0000313" key="4">
    <source>
        <dbReference type="Proteomes" id="UP000319103"/>
    </source>
</evidence>
<name>A0A540W0Z9_9ACTN</name>
<organism evidence="3 4">
    <name type="scientific">Kitasatospora acidiphila</name>
    <dbReference type="NCBI Taxonomy" id="2567942"/>
    <lineage>
        <taxon>Bacteria</taxon>
        <taxon>Bacillati</taxon>
        <taxon>Actinomycetota</taxon>
        <taxon>Actinomycetes</taxon>
        <taxon>Kitasatosporales</taxon>
        <taxon>Streptomycetaceae</taxon>
        <taxon>Kitasatospora</taxon>
    </lineage>
</organism>
<feature type="domain" description="DUF317" evidence="2">
    <location>
        <begin position="149"/>
        <end position="213"/>
    </location>
</feature>
<keyword evidence="4" id="KW-1185">Reference proteome</keyword>
<reference evidence="3 4" key="1">
    <citation type="submission" date="2019-06" db="EMBL/GenBank/DDBJ databases">
        <title>Description of Kitasatospora acidophila sp. nov. isolated from pine grove soil, and reclassification of Streptomyces novaecaesareae to Kitasatospora novaeceasareae comb. nov.</title>
        <authorList>
            <person name="Kim M.J."/>
        </authorList>
    </citation>
    <scope>NUCLEOTIDE SEQUENCE [LARGE SCALE GENOMIC DNA]</scope>
    <source>
        <strain evidence="3 4">MMS16-CNU292</strain>
    </source>
</reference>
<evidence type="ECO:0000256" key="1">
    <source>
        <dbReference type="SAM" id="MobiDB-lite"/>
    </source>
</evidence>
<dbReference type="AlphaFoldDB" id="A0A540W0Z9"/>
<proteinExistence type="predicted"/>
<accession>A0A540W0Z9</accession>
<feature type="domain" description="DUF317" evidence="2">
    <location>
        <begin position="51"/>
        <end position="107"/>
    </location>
</feature>
<feature type="region of interest" description="Disordered" evidence="1">
    <location>
        <begin position="263"/>
        <end position="283"/>
    </location>
</feature>
<evidence type="ECO:0000313" key="3">
    <source>
        <dbReference type="EMBL" id="TQF02024.1"/>
    </source>
</evidence>
<dbReference type="InterPro" id="IPR005523">
    <property type="entry name" value="DUF317_SPDY"/>
</dbReference>
<dbReference type="OrthoDB" id="3865735at2"/>